<proteinExistence type="inferred from homology"/>
<evidence type="ECO:0000256" key="8">
    <source>
        <dbReference type="ARBA" id="ARBA00048617"/>
    </source>
</evidence>
<reference evidence="11 12" key="2">
    <citation type="journal article" date="2015" name="Syst. Appl. Microbiol.">
        <title>Nitrincola nitratireducens sp. nov. isolated from a haloalkaline crater lake.</title>
        <authorList>
            <person name="Singh A."/>
            <person name="Vaidya B."/>
            <person name="Tanuku N.R."/>
            <person name="Pinnaka A.K."/>
        </authorList>
    </citation>
    <scope>NUCLEOTIDE SEQUENCE [LARGE SCALE GENOMIC DNA]</scope>
    <source>
        <strain evidence="11 12">AK23</strain>
    </source>
</reference>
<dbReference type="InterPro" id="IPR039793">
    <property type="entry name" value="UROS/Hem4"/>
</dbReference>
<dbReference type="GO" id="GO:0006782">
    <property type="term" value="P:protoporphyrinogen IX biosynthetic process"/>
    <property type="evidence" value="ECO:0007669"/>
    <property type="project" value="UniProtKB-UniRule"/>
</dbReference>
<name>W9V0P8_9GAMM</name>
<dbReference type="SUPFAM" id="SSF69618">
    <property type="entry name" value="HemD-like"/>
    <property type="match status" value="1"/>
</dbReference>
<dbReference type="EC" id="4.2.1.75" evidence="3 9"/>
<evidence type="ECO:0000259" key="10">
    <source>
        <dbReference type="Pfam" id="PF02602"/>
    </source>
</evidence>
<dbReference type="STRING" id="1229521.D791_02596"/>
<keyword evidence="5 9" id="KW-0627">Porphyrin biosynthesis</keyword>
<dbReference type="GO" id="GO:0004852">
    <property type="term" value="F:uroporphyrinogen-III synthase activity"/>
    <property type="evidence" value="ECO:0007669"/>
    <property type="project" value="UniProtKB-UniRule"/>
</dbReference>
<dbReference type="UniPathway" id="UPA00251">
    <property type="reaction ID" value="UER00320"/>
</dbReference>
<dbReference type="GO" id="GO:0032259">
    <property type="term" value="P:methylation"/>
    <property type="evidence" value="ECO:0007669"/>
    <property type="project" value="UniProtKB-KW"/>
</dbReference>
<keyword evidence="12" id="KW-1185">Reference proteome</keyword>
<comment type="pathway">
    <text evidence="1 9">Porphyrin-containing compound metabolism; protoporphyrin-IX biosynthesis; coproporphyrinogen-III from 5-aminolevulinate: step 3/4.</text>
</comment>
<gene>
    <name evidence="11" type="ORF">D791_02596</name>
</gene>
<dbReference type="EMBL" id="AONB01000013">
    <property type="protein sequence ID" value="EXJ10531.1"/>
    <property type="molecule type" value="Genomic_DNA"/>
</dbReference>
<comment type="similarity">
    <text evidence="2 9">Belongs to the uroporphyrinogen-III synthase family.</text>
</comment>
<reference evidence="12" key="1">
    <citation type="submission" date="2012-11" db="EMBL/GenBank/DDBJ databases">
        <authorList>
            <person name="Singh A."/>
            <person name="Pinnaka A.K."/>
            <person name="Vaidya B."/>
        </authorList>
    </citation>
    <scope>NUCLEOTIDE SEQUENCE [LARGE SCALE GENOMIC DNA]</scope>
    <source>
        <strain evidence="12">AK23</strain>
    </source>
</reference>
<evidence type="ECO:0000256" key="3">
    <source>
        <dbReference type="ARBA" id="ARBA00013109"/>
    </source>
</evidence>
<keyword evidence="11" id="KW-0489">Methyltransferase</keyword>
<evidence type="ECO:0000256" key="1">
    <source>
        <dbReference type="ARBA" id="ARBA00004772"/>
    </source>
</evidence>
<dbReference type="Gene3D" id="3.40.50.10090">
    <property type="match status" value="2"/>
</dbReference>
<evidence type="ECO:0000256" key="7">
    <source>
        <dbReference type="ARBA" id="ARBA00040167"/>
    </source>
</evidence>
<dbReference type="Proteomes" id="UP000019464">
    <property type="component" value="Unassembled WGS sequence"/>
</dbReference>
<dbReference type="PANTHER" id="PTHR38042">
    <property type="entry name" value="UROPORPHYRINOGEN-III SYNTHASE, CHLOROPLASTIC"/>
    <property type="match status" value="1"/>
</dbReference>
<dbReference type="AlphaFoldDB" id="W9V0P8"/>
<dbReference type="CDD" id="cd06578">
    <property type="entry name" value="HemD"/>
    <property type="match status" value="1"/>
</dbReference>
<dbReference type="GO" id="GO:0008168">
    <property type="term" value="F:methyltransferase activity"/>
    <property type="evidence" value="ECO:0007669"/>
    <property type="project" value="UniProtKB-KW"/>
</dbReference>
<keyword evidence="11" id="KW-0808">Transferase</keyword>
<dbReference type="PANTHER" id="PTHR38042:SF1">
    <property type="entry name" value="UROPORPHYRINOGEN-III SYNTHASE, CHLOROPLASTIC"/>
    <property type="match status" value="1"/>
</dbReference>
<feature type="domain" description="Tetrapyrrole biosynthesis uroporphyrinogen III synthase" evidence="10">
    <location>
        <begin position="29"/>
        <end position="261"/>
    </location>
</feature>
<evidence type="ECO:0000256" key="2">
    <source>
        <dbReference type="ARBA" id="ARBA00008133"/>
    </source>
</evidence>
<evidence type="ECO:0000256" key="9">
    <source>
        <dbReference type="RuleBase" id="RU366031"/>
    </source>
</evidence>
<keyword evidence="4 9" id="KW-0456">Lyase</keyword>
<comment type="function">
    <text evidence="6 9">Catalyzes cyclization of the linear tetrapyrrole, hydroxymethylbilane, to the macrocyclic uroporphyrinogen III.</text>
</comment>
<accession>W9V0P8</accession>
<evidence type="ECO:0000256" key="5">
    <source>
        <dbReference type="ARBA" id="ARBA00023244"/>
    </source>
</evidence>
<protein>
    <recommendedName>
        <fullName evidence="7 9">Uroporphyrinogen-III synthase</fullName>
        <ecNumber evidence="3 9">4.2.1.75</ecNumber>
    </recommendedName>
</protein>
<organism evidence="11 12">
    <name type="scientific">Nitrincola nitratireducens</name>
    <dbReference type="NCBI Taxonomy" id="1229521"/>
    <lineage>
        <taxon>Bacteria</taxon>
        <taxon>Pseudomonadati</taxon>
        <taxon>Pseudomonadota</taxon>
        <taxon>Gammaproteobacteria</taxon>
        <taxon>Oceanospirillales</taxon>
        <taxon>Oceanospirillaceae</taxon>
        <taxon>Nitrincola</taxon>
    </lineage>
</organism>
<evidence type="ECO:0000313" key="11">
    <source>
        <dbReference type="EMBL" id="EXJ10531.1"/>
    </source>
</evidence>
<sequence length="273" mass="30475">MFMHQMDKPLEGRHVLVLRAAHQNAAQCERLAQLGAQAVALPALEIEPVTEINTADYWPLKDSIQNIDTYQFVIFVSPNAAECAYDWIDTYWPQLPIGVEWIGIGQQTCKRLQSVDIPAWSVETGFDSESLLADARLQRVAGQRVLILRGQDGRRLIYDTLTQRGAKVDYRTVYYRRCPRYSEQVIYDAVIAHPPAAILATSGEVLTNLLSIVGQLSTEQRQSIFLSLLIVPSQRIAELAQGLGFTRVRVASGPDDESMVQAILPANELEQPA</sequence>
<dbReference type="InterPro" id="IPR003754">
    <property type="entry name" value="4pyrrol_synth_uPrphyn_synth"/>
</dbReference>
<comment type="caution">
    <text evidence="11">The sequence shown here is derived from an EMBL/GenBank/DDBJ whole genome shotgun (WGS) entry which is preliminary data.</text>
</comment>
<evidence type="ECO:0000256" key="4">
    <source>
        <dbReference type="ARBA" id="ARBA00023239"/>
    </source>
</evidence>
<comment type="catalytic activity">
    <reaction evidence="8 9">
        <text>hydroxymethylbilane = uroporphyrinogen III + H2O</text>
        <dbReference type="Rhea" id="RHEA:18965"/>
        <dbReference type="ChEBI" id="CHEBI:15377"/>
        <dbReference type="ChEBI" id="CHEBI:57308"/>
        <dbReference type="ChEBI" id="CHEBI:57845"/>
        <dbReference type="EC" id="4.2.1.75"/>
    </reaction>
</comment>
<evidence type="ECO:0000313" key="12">
    <source>
        <dbReference type="Proteomes" id="UP000019464"/>
    </source>
</evidence>
<dbReference type="Pfam" id="PF02602">
    <property type="entry name" value="HEM4"/>
    <property type="match status" value="1"/>
</dbReference>
<evidence type="ECO:0000256" key="6">
    <source>
        <dbReference type="ARBA" id="ARBA00037589"/>
    </source>
</evidence>
<dbReference type="InterPro" id="IPR036108">
    <property type="entry name" value="4pyrrol_syn_uPrphyn_synt_sf"/>
</dbReference>
<dbReference type="GO" id="GO:0006780">
    <property type="term" value="P:uroporphyrinogen III biosynthetic process"/>
    <property type="evidence" value="ECO:0007669"/>
    <property type="project" value="UniProtKB-UniRule"/>
</dbReference>